<organism evidence="2 3">
    <name type="scientific">Halolamina salina</name>
    <dbReference type="NCBI Taxonomy" id="1220023"/>
    <lineage>
        <taxon>Archaea</taxon>
        <taxon>Methanobacteriati</taxon>
        <taxon>Methanobacteriota</taxon>
        <taxon>Stenosarchaea group</taxon>
        <taxon>Halobacteria</taxon>
        <taxon>Halobacteriales</taxon>
        <taxon>Haloferacaceae</taxon>
    </lineage>
</organism>
<keyword evidence="1" id="KW-1133">Transmembrane helix</keyword>
<dbReference type="RefSeq" id="WP_074854890.1">
    <property type="nucleotide sequence ID" value="NZ_JBHUDH010000182.1"/>
</dbReference>
<feature type="transmembrane region" description="Helical" evidence="1">
    <location>
        <begin position="148"/>
        <end position="166"/>
    </location>
</feature>
<evidence type="ECO:0000256" key="1">
    <source>
        <dbReference type="SAM" id="Phobius"/>
    </source>
</evidence>
<dbReference type="InterPro" id="IPR007404">
    <property type="entry name" value="YdjM-like"/>
</dbReference>
<reference evidence="2 3" key="1">
    <citation type="journal article" date="2019" name="Int. J. Syst. Evol. Microbiol.">
        <title>The Global Catalogue of Microorganisms (GCM) 10K type strain sequencing project: providing services to taxonomists for standard genome sequencing and annotation.</title>
        <authorList>
            <consortium name="The Broad Institute Genomics Platform"/>
            <consortium name="The Broad Institute Genome Sequencing Center for Infectious Disease"/>
            <person name="Wu L."/>
            <person name="Ma J."/>
        </authorList>
    </citation>
    <scope>NUCLEOTIDE SEQUENCE [LARGE SCALE GENOMIC DNA]</scope>
    <source>
        <strain evidence="2 3">CGMCC 1.12285</strain>
    </source>
</reference>
<dbReference type="AlphaFoldDB" id="A0ABD6B917"/>
<dbReference type="Pfam" id="PF04307">
    <property type="entry name" value="YdjM"/>
    <property type="match status" value="1"/>
</dbReference>
<sequence>MRFWFYLIKMGGFDEHVRAGAIVAIVAAALAGTYAIKEGYPPRTIAILIGGVFTVLLIGSVLPDIDIHSSIPRRYLGKILIGTAVVGALFVSVQNPWIPRMVGLKLVTALGLTELPVSVVGSSVLVVGLAAVAKGAGHSLDELLTHRGVTHTVGFAVFFGGVALLLSRRSLSLEIKLATIIGAAGVVGVLVHTHWVDR</sequence>
<feature type="transmembrane region" description="Helical" evidence="1">
    <location>
        <begin position="75"/>
        <end position="95"/>
    </location>
</feature>
<protein>
    <submittedName>
        <fullName evidence="2">Metal-dependent hydrolase</fullName>
    </submittedName>
</protein>
<feature type="transmembrane region" description="Helical" evidence="1">
    <location>
        <begin position="178"/>
        <end position="196"/>
    </location>
</feature>
<gene>
    <name evidence="2" type="ORF">ACFR9S_13670</name>
</gene>
<accession>A0ABD6B917</accession>
<dbReference type="Proteomes" id="UP001597111">
    <property type="component" value="Unassembled WGS sequence"/>
</dbReference>
<keyword evidence="1" id="KW-0812">Transmembrane</keyword>
<keyword evidence="1" id="KW-0472">Membrane</keyword>
<proteinExistence type="predicted"/>
<evidence type="ECO:0000313" key="2">
    <source>
        <dbReference type="EMBL" id="MFD1527329.1"/>
    </source>
</evidence>
<evidence type="ECO:0000313" key="3">
    <source>
        <dbReference type="Proteomes" id="UP001597111"/>
    </source>
</evidence>
<dbReference type="GO" id="GO:0016787">
    <property type="term" value="F:hydrolase activity"/>
    <property type="evidence" value="ECO:0007669"/>
    <property type="project" value="UniProtKB-KW"/>
</dbReference>
<name>A0ABD6B917_9EURY</name>
<keyword evidence="2" id="KW-0378">Hydrolase</keyword>
<keyword evidence="3" id="KW-1185">Reference proteome</keyword>
<dbReference type="EMBL" id="JBHUDH010000182">
    <property type="protein sequence ID" value="MFD1527329.1"/>
    <property type="molecule type" value="Genomic_DNA"/>
</dbReference>
<comment type="caution">
    <text evidence="2">The sequence shown here is derived from an EMBL/GenBank/DDBJ whole genome shotgun (WGS) entry which is preliminary data.</text>
</comment>
<feature type="transmembrane region" description="Helical" evidence="1">
    <location>
        <begin position="115"/>
        <end position="136"/>
    </location>
</feature>
<feature type="transmembrane region" description="Helical" evidence="1">
    <location>
        <begin position="45"/>
        <end position="63"/>
    </location>
</feature>